<dbReference type="PROSITE" id="PS50055">
    <property type="entry name" value="TYR_PHOSPHATASE_PTP"/>
    <property type="match status" value="1"/>
</dbReference>
<dbReference type="SUPFAM" id="SSF52799">
    <property type="entry name" value="(Phosphotyrosine protein) phosphatases II"/>
    <property type="match status" value="1"/>
</dbReference>
<gene>
    <name evidence="4" type="ORF">CAEBREN_30031</name>
</gene>
<dbReference type="InterPro" id="IPR000242">
    <property type="entry name" value="PTP_cat"/>
</dbReference>
<feature type="compositionally biased region" description="Basic and acidic residues" evidence="1">
    <location>
        <begin position="27"/>
        <end position="44"/>
    </location>
</feature>
<evidence type="ECO:0000313" key="5">
    <source>
        <dbReference type="Proteomes" id="UP000008068"/>
    </source>
</evidence>
<dbReference type="eggNOG" id="KOG0789">
    <property type="taxonomic scope" value="Eukaryota"/>
</dbReference>
<dbReference type="PROSITE" id="PS50056">
    <property type="entry name" value="TYR_PHOSPHATASE_2"/>
    <property type="match status" value="1"/>
</dbReference>
<feature type="compositionally biased region" description="Polar residues" evidence="1">
    <location>
        <begin position="524"/>
        <end position="550"/>
    </location>
</feature>
<dbReference type="InterPro" id="IPR029021">
    <property type="entry name" value="Prot-tyrosine_phosphatase-like"/>
</dbReference>
<dbReference type="InterPro" id="IPR016130">
    <property type="entry name" value="Tyr_Pase_AS"/>
</dbReference>
<feature type="compositionally biased region" description="Basic and acidic residues" evidence="1">
    <location>
        <begin position="129"/>
        <end position="142"/>
    </location>
</feature>
<name>G0NQ40_CAEBE</name>
<dbReference type="FunCoup" id="G0NQ40">
    <property type="interactions" value="2"/>
</dbReference>
<dbReference type="AlphaFoldDB" id="G0NQ40"/>
<feature type="domain" description="Tyrosine-protein phosphatase" evidence="2">
    <location>
        <begin position="169"/>
        <end position="401"/>
    </location>
</feature>
<dbReference type="Proteomes" id="UP000008068">
    <property type="component" value="Unassembled WGS sequence"/>
</dbReference>
<dbReference type="PROSITE" id="PS00383">
    <property type="entry name" value="TYR_PHOSPHATASE_1"/>
    <property type="match status" value="1"/>
</dbReference>
<evidence type="ECO:0000259" key="2">
    <source>
        <dbReference type="PROSITE" id="PS50055"/>
    </source>
</evidence>
<dbReference type="PANTHER" id="PTHR46163:SF16">
    <property type="entry name" value="TYROSINE-PROTEIN PHOSPHATASE"/>
    <property type="match status" value="1"/>
</dbReference>
<organism evidence="5">
    <name type="scientific">Caenorhabditis brenneri</name>
    <name type="common">Nematode worm</name>
    <dbReference type="NCBI Taxonomy" id="135651"/>
    <lineage>
        <taxon>Eukaryota</taxon>
        <taxon>Metazoa</taxon>
        <taxon>Ecdysozoa</taxon>
        <taxon>Nematoda</taxon>
        <taxon>Chromadorea</taxon>
        <taxon>Rhabditida</taxon>
        <taxon>Rhabditina</taxon>
        <taxon>Rhabditomorpha</taxon>
        <taxon>Rhabditoidea</taxon>
        <taxon>Rhabditidae</taxon>
        <taxon>Peloderinae</taxon>
        <taxon>Caenorhabditis</taxon>
    </lineage>
</organism>
<evidence type="ECO:0000313" key="4">
    <source>
        <dbReference type="EMBL" id="EGT35422.1"/>
    </source>
</evidence>
<accession>G0NQ40</accession>
<feature type="compositionally biased region" description="Polar residues" evidence="1">
    <location>
        <begin position="1"/>
        <end position="13"/>
    </location>
</feature>
<dbReference type="InterPro" id="IPR000387">
    <property type="entry name" value="Tyr_Pase_dom"/>
</dbReference>
<dbReference type="PRINTS" id="PR00700">
    <property type="entry name" value="PRTYPHPHTASE"/>
</dbReference>
<dbReference type="SMART" id="SM00194">
    <property type="entry name" value="PTPc"/>
    <property type="match status" value="1"/>
</dbReference>
<evidence type="ECO:0000256" key="1">
    <source>
        <dbReference type="SAM" id="MobiDB-lite"/>
    </source>
</evidence>
<dbReference type="OrthoDB" id="165498at2759"/>
<dbReference type="HOGENOM" id="CLU_032851_0_0_1"/>
<feature type="compositionally biased region" description="Pro residues" evidence="1">
    <location>
        <begin position="493"/>
        <end position="517"/>
    </location>
</feature>
<dbReference type="PANTHER" id="PTHR46163">
    <property type="entry name" value="TYROSINE-PROTEIN PHOSPHATASE-RELATED"/>
    <property type="match status" value="1"/>
</dbReference>
<feature type="compositionally biased region" description="Basic residues" evidence="1">
    <location>
        <begin position="63"/>
        <end position="76"/>
    </location>
</feature>
<dbReference type="CDD" id="cd00047">
    <property type="entry name" value="PTPc"/>
    <property type="match status" value="1"/>
</dbReference>
<dbReference type="InterPro" id="IPR003595">
    <property type="entry name" value="Tyr_Pase_cat"/>
</dbReference>
<keyword evidence="5" id="KW-1185">Reference proteome</keyword>
<feature type="domain" description="Tyrosine specific protein phosphatases" evidence="3">
    <location>
        <begin position="322"/>
        <end position="392"/>
    </location>
</feature>
<dbReference type="InParanoid" id="G0NQ40"/>
<sequence>MPRITNPNTSSYQERGAKTNPMSGSQEKSKISRGSFDKLQKSGEKAMTPRKGLGTGTNQRGKQPVKSKSGVKKKTDKRNGQTRTVSREEEEVAPLERKRSVEQQADMEDTLKASSNDPMSKIKTLVAKNKAEEAKLKKKEEEKEKEDEFESDRKDENAPDTDCVLFIRNMNKNRYPNIPCWDRSRVYLPGNDTFYIHANNVKICSKPDRFICTQAPMDHTIADFWKMTLTLKSTSIVMLCGFVEDGVEKCSKYFLETVGVLDLEDIVVYTESLTEMDLGPQSKDKVIQRVLRVIVKSTEKESKLTHYQWATWPDQGMPESCEASLRILASVRHDKKPIIVHCSAGVGRTGTLVLIESMISALRNPKKQNVNDSFSLLRKDRAKSVQTFPQYVYAIRCVLEYLFAKGMKKNEAEWTKFKETYAKIKAKKLLPKREDKGKVKKMTLSQEASETNLVVSGLKPTGASLISTSPAPPDTPISNQGPLPISLGMPSPMQSPQPSPLTPPPPPVINPPPPQPVINPSIITASTQSSEVTNISLTQPPVNRSFVQKP</sequence>
<dbReference type="Pfam" id="PF00102">
    <property type="entry name" value="Y_phosphatase"/>
    <property type="match status" value="1"/>
</dbReference>
<dbReference type="InterPro" id="IPR052782">
    <property type="entry name" value="Oocyte-zygote_transition_reg"/>
</dbReference>
<dbReference type="GO" id="GO:0004725">
    <property type="term" value="F:protein tyrosine phosphatase activity"/>
    <property type="evidence" value="ECO:0007669"/>
    <property type="project" value="InterPro"/>
</dbReference>
<dbReference type="STRING" id="135651.G0NQ40"/>
<dbReference type="SMART" id="SM00404">
    <property type="entry name" value="PTPc_motif"/>
    <property type="match status" value="1"/>
</dbReference>
<dbReference type="Gene3D" id="3.90.190.10">
    <property type="entry name" value="Protein tyrosine phosphatase superfamily"/>
    <property type="match status" value="1"/>
</dbReference>
<proteinExistence type="predicted"/>
<evidence type="ECO:0000259" key="3">
    <source>
        <dbReference type="PROSITE" id="PS50056"/>
    </source>
</evidence>
<feature type="region of interest" description="Disordered" evidence="1">
    <location>
        <begin position="1"/>
        <end position="157"/>
    </location>
</feature>
<protein>
    <submittedName>
        <fullName evidence="4">Uncharacterized protein</fullName>
    </submittedName>
</protein>
<feature type="region of interest" description="Disordered" evidence="1">
    <location>
        <begin position="464"/>
        <end position="550"/>
    </location>
</feature>
<reference evidence="5" key="1">
    <citation type="submission" date="2011-07" db="EMBL/GenBank/DDBJ databases">
        <authorList>
            <consortium name="Caenorhabditis brenneri Sequencing and Analysis Consortium"/>
            <person name="Wilson R.K."/>
        </authorList>
    </citation>
    <scope>NUCLEOTIDE SEQUENCE [LARGE SCALE GENOMIC DNA]</scope>
    <source>
        <strain evidence="5">PB2801</strain>
    </source>
</reference>
<dbReference type="EMBL" id="GL379922">
    <property type="protein sequence ID" value="EGT35422.1"/>
    <property type="molecule type" value="Genomic_DNA"/>
</dbReference>